<protein>
    <recommendedName>
        <fullName evidence="9">YjgP/YjgQ family permease</fullName>
    </recommendedName>
</protein>
<keyword evidence="4 6" id="KW-1133">Transmembrane helix</keyword>
<dbReference type="Proteomes" id="UP000004892">
    <property type="component" value="Unassembled WGS sequence"/>
</dbReference>
<organism evidence="7 8">
    <name type="scientific">Odoribacter laneus YIT 12061</name>
    <dbReference type="NCBI Taxonomy" id="742817"/>
    <lineage>
        <taxon>Bacteria</taxon>
        <taxon>Pseudomonadati</taxon>
        <taxon>Bacteroidota</taxon>
        <taxon>Bacteroidia</taxon>
        <taxon>Bacteroidales</taxon>
        <taxon>Odoribacteraceae</taxon>
        <taxon>Odoribacter</taxon>
    </lineage>
</organism>
<dbReference type="EMBL" id="ADMC01000023">
    <property type="protein sequence ID" value="EHP47106.1"/>
    <property type="molecule type" value="Genomic_DNA"/>
</dbReference>
<name>H1DHH7_9BACT</name>
<keyword evidence="2" id="KW-1003">Cell membrane</keyword>
<comment type="caution">
    <text evidence="7">The sequence shown here is derived from an EMBL/GenBank/DDBJ whole genome shotgun (WGS) entry which is preliminary data.</text>
</comment>
<evidence type="ECO:0000256" key="6">
    <source>
        <dbReference type="SAM" id="Phobius"/>
    </source>
</evidence>
<dbReference type="Pfam" id="PF03739">
    <property type="entry name" value="LptF_LptG"/>
    <property type="match status" value="1"/>
</dbReference>
<evidence type="ECO:0000256" key="5">
    <source>
        <dbReference type="ARBA" id="ARBA00023136"/>
    </source>
</evidence>
<comment type="subcellular location">
    <subcellularLocation>
        <location evidence="1">Cell membrane</location>
        <topology evidence="1">Multi-pass membrane protein</topology>
    </subcellularLocation>
</comment>
<evidence type="ECO:0008006" key="9">
    <source>
        <dbReference type="Google" id="ProtNLM"/>
    </source>
</evidence>
<reference evidence="7 8" key="1">
    <citation type="submission" date="2012-01" db="EMBL/GenBank/DDBJ databases">
        <title>The Genome Sequence of Odoribacter laneus YIT 12061.</title>
        <authorList>
            <consortium name="The Broad Institute Genome Sequencing Platform"/>
            <person name="Earl A."/>
            <person name="Ward D."/>
            <person name="Feldgarden M."/>
            <person name="Gevers D."/>
            <person name="Morotomi M."/>
            <person name="Young S.K."/>
            <person name="Zeng Q."/>
            <person name="Gargeya S."/>
            <person name="Fitzgerald M."/>
            <person name="Haas B."/>
            <person name="Abouelleil A."/>
            <person name="Alvarado L."/>
            <person name="Arachchi H.M."/>
            <person name="Berlin A."/>
            <person name="Chapman S.B."/>
            <person name="Gearin G."/>
            <person name="Goldberg J."/>
            <person name="Griggs A."/>
            <person name="Gujja S."/>
            <person name="Hansen M."/>
            <person name="Heiman D."/>
            <person name="Howarth C."/>
            <person name="Larimer J."/>
            <person name="Lui A."/>
            <person name="MacDonald P.J.P."/>
            <person name="McCowen C."/>
            <person name="Montmayeur A."/>
            <person name="Murphy C."/>
            <person name="Neiman D."/>
            <person name="Pearson M."/>
            <person name="Priest M."/>
            <person name="Roberts A."/>
            <person name="Saif S."/>
            <person name="Shea T."/>
            <person name="Sisk P."/>
            <person name="Stolte C."/>
            <person name="Sykes S."/>
            <person name="Wortman J."/>
            <person name="Nusbaum C."/>
            <person name="Birren B."/>
        </authorList>
    </citation>
    <scope>NUCLEOTIDE SEQUENCE [LARGE SCALE GENOMIC DNA]</scope>
    <source>
        <strain evidence="7 8">YIT 12061</strain>
    </source>
</reference>
<keyword evidence="8" id="KW-1185">Reference proteome</keyword>
<feature type="transmembrane region" description="Helical" evidence="6">
    <location>
        <begin position="12"/>
        <end position="33"/>
    </location>
</feature>
<dbReference type="RefSeq" id="WP_009136861.1">
    <property type="nucleotide sequence ID" value="NZ_JH594596.1"/>
</dbReference>
<feature type="transmembrane region" description="Helical" evidence="6">
    <location>
        <begin position="375"/>
        <end position="394"/>
    </location>
</feature>
<keyword evidence="5 6" id="KW-0472">Membrane</keyword>
<keyword evidence="3 6" id="KW-0812">Transmembrane</keyword>
<evidence type="ECO:0000256" key="3">
    <source>
        <dbReference type="ARBA" id="ARBA00022692"/>
    </source>
</evidence>
<dbReference type="InterPro" id="IPR005495">
    <property type="entry name" value="LptG/LptF_permease"/>
</dbReference>
<dbReference type="PANTHER" id="PTHR33529">
    <property type="entry name" value="SLR0882 PROTEIN-RELATED"/>
    <property type="match status" value="1"/>
</dbReference>
<dbReference type="PATRIC" id="fig|742817.3.peg.1829"/>
<dbReference type="STRING" id="742817.HMPREF9449_01713"/>
<feature type="transmembrane region" description="Helical" evidence="6">
    <location>
        <begin position="99"/>
        <end position="118"/>
    </location>
</feature>
<sequence>MKKLHVFMLKSFSGPFVATFFISMFVLLMQMLWRYIDELVGKGLDFSVIAELLFYFSVSLIPMALPLAVLLSSIMTFGTLGENYELIALKSAGISLYRIMYPLIVFIIFLTIFAFFFSNNILPVANLKAGSLLYDIKRHKPELSFKEGVFTNDLEGYSIKIDKINKETGMMYNMLIYNHKTVPGNYEVTRADSGIMVSNPQDNVMELVLFHGRTYTDEGMKATNRRTFPFRRLKFDKQSLLIDLPGNELKRTDEDMFRSAIMLNLNQLKYTIDSLQKIVNDRKETDATRILSTGFEKSKVANVKKDSIFRVETRDWVVDVDSLFAEFDPEEQQRAVASGLEYARNVKATTQNSMSYTLKQEEQIRKNRIEWHKKFTLSFACFIFFFIGAPLGGIIRKGGLGMPVVVSVLLFIIYYVISMIGERSAREAVLSVWFGAWMSSIILLPLGVLLTYKSVTDSEVLNGEAYSNFIKKITGFFKRKKNG</sequence>
<feature type="transmembrane region" description="Helical" evidence="6">
    <location>
        <begin position="53"/>
        <end position="79"/>
    </location>
</feature>
<dbReference type="AlphaFoldDB" id="H1DHH7"/>
<evidence type="ECO:0000256" key="1">
    <source>
        <dbReference type="ARBA" id="ARBA00004651"/>
    </source>
</evidence>
<dbReference type="GO" id="GO:0043190">
    <property type="term" value="C:ATP-binding cassette (ABC) transporter complex"/>
    <property type="evidence" value="ECO:0007669"/>
    <property type="project" value="TreeGrafter"/>
</dbReference>
<evidence type="ECO:0000313" key="8">
    <source>
        <dbReference type="Proteomes" id="UP000004892"/>
    </source>
</evidence>
<feature type="transmembrane region" description="Helical" evidence="6">
    <location>
        <begin position="400"/>
        <end position="417"/>
    </location>
</feature>
<feature type="transmembrane region" description="Helical" evidence="6">
    <location>
        <begin position="429"/>
        <end position="452"/>
    </location>
</feature>
<evidence type="ECO:0000313" key="7">
    <source>
        <dbReference type="EMBL" id="EHP47106.1"/>
    </source>
</evidence>
<dbReference type="eggNOG" id="COG0795">
    <property type="taxonomic scope" value="Bacteria"/>
</dbReference>
<gene>
    <name evidence="7" type="ORF">HMPREF9449_01713</name>
</gene>
<dbReference type="GO" id="GO:0015920">
    <property type="term" value="P:lipopolysaccharide transport"/>
    <property type="evidence" value="ECO:0007669"/>
    <property type="project" value="TreeGrafter"/>
</dbReference>
<dbReference type="GeneID" id="98069280"/>
<accession>H1DHH7</accession>
<dbReference type="HOGENOM" id="CLU_028799_6_0_10"/>
<proteinExistence type="predicted"/>
<evidence type="ECO:0000256" key="2">
    <source>
        <dbReference type="ARBA" id="ARBA00022475"/>
    </source>
</evidence>
<dbReference type="PANTHER" id="PTHR33529:SF6">
    <property type="entry name" value="YJGP_YJGQ FAMILY PERMEASE"/>
    <property type="match status" value="1"/>
</dbReference>
<evidence type="ECO:0000256" key="4">
    <source>
        <dbReference type="ARBA" id="ARBA00022989"/>
    </source>
</evidence>